<dbReference type="InterPro" id="IPR005467">
    <property type="entry name" value="His_kinase_dom"/>
</dbReference>
<evidence type="ECO:0000256" key="2">
    <source>
        <dbReference type="ARBA" id="ARBA00022475"/>
    </source>
</evidence>
<dbReference type="AlphaFoldDB" id="A0A5J5G1M1"/>
<evidence type="ECO:0000259" key="11">
    <source>
        <dbReference type="PROSITE" id="PS50109"/>
    </source>
</evidence>
<dbReference type="InterPro" id="IPR003594">
    <property type="entry name" value="HATPase_dom"/>
</dbReference>
<keyword evidence="5 10" id="KW-0812">Transmembrane</keyword>
<dbReference type="PANTHER" id="PTHR24421:SF58">
    <property type="entry name" value="SIGNAL TRANSDUCTION HISTIDINE-PROTEIN KINASE_PHOSPHATASE UHPB"/>
    <property type="match status" value="1"/>
</dbReference>
<evidence type="ECO:0000256" key="9">
    <source>
        <dbReference type="ARBA" id="ARBA00023136"/>
    </source>
</evidence>
<dbReference type="NCBIfam" id="NF008649">
    <property type="entry name" value="PRK11644.1"/>
    <property type="match status" value="1"/>
</dbReference>
<keyword evidence="13" id="KW-1185">Reference proteome</keyword>
<feature type="transmembrane region" description="Helical" evidence="10">
    <location>
        <begin position="185"/>
        <end position="202"/>
    </location>
</feature>
<feature type="transmembrane region" description="Helical" evidence="10">
    <location>
        <begin position="79"/>
        <end position="98"/>
    </location>
</feature>
<keyword evidence="8" id="KW-0902">Two-component regulatory system</keyword>
<dbReference type="InterPro" id="IPR036890">
    <property type="entry name" value="HATPase_C_sf"/>
</dbReference>
<evidence type="ECO:0000313" key="13">
    <source>
        <dbReference type="Proteomes" id="UP000335415"/>
    </source>
</evidence>
<dbReference type="EC" id="2.7.13.3" evidence="12"/>
<dbReference type="Pfam" id="PF05231">
    <property type="entry name" value="MASE1"/>
    <property type="match status" value="1"/>
</dbReference>
<evidence type="ECO:0000256" key="7">
    <source>
        <dbReference type="ARBA" id="ARBA00022989"/>
    </source>
</evidence>
<evidence type="ECO:0000313" key="12">
    <source>
        <dbReference type="EMBL" id="KAA9000575.1"/>
    </source>
</evidence>
<dbReference type="GO" id="GO:0046983">
    <property type="term" value="F:protein dimerization activity"/>
    <property type="evidence" value="ECO:0007669"/>
    <property type="project" value="InterPro"/>
</dbReference>
<name>A0A5J5G1M1_9GAMM</name>
<reference evidence="12 13" key="1">
    <citation type="submission" date="2019-09" db="EMBL/GenBank/DDBJ databases">
        <authorList>
            <person name="Li Y."/>
        </authorList>
    </citation>
    <scope>NUCLEOTIDE SEQUENCE [LARGE SCALE GENOMIC DNA]</scope>
    <source>
        <strain evidence="12 13">L3-3HA</strain>
    </source>
</reference>
<evidence type="ECO:0000256" key="3">
    <source>
        <dbReference type="ARBA" id="ARBA00022553"/>
    </source>
</evidence>
<dbReference type="OrthoDB" id="9797605at2"/>
<dbReference type="InterPro" id="IPR050482">
    <property type="entry name" value="Sensor_HK_TwoCompSys"/>
</dbReference>
<accession>A0A5J5G1M1</accession>
<evidence type="ECO:0000256" key="5">
    <source>
        <dbReference type="ARBA" id="ARBA00022692"/>
    </source>
</evidence>
<dbReference type="RefSeq" id="WP_150434843.1">
    <property type="nucleotide sequence ID" value="NZ_VYKJ01000004.1"/>
</dbReference>
<keyword evidence="3" id="KW-0597">Phosphoprotein</keyword>
<keyword evidence="2" id="KW-1003">Cell membrane</keyword>
<gene>
    <name evidence="12" type="primary">uhpB</name>
    <name evidence="12" type="ORF">FJU30_10130</name>
</gene>
<evidence type="ECO:0000256" key="8">
    <source>
        <dbReference type="ARBA" id="ARBA00023012"/>
    </source>
</evidence>
<evidence type="ECO:0000256" key="4">
    <source>
        <dbReference type="ARBA" id="ARBA00022679"/>
    </source>
</evidence>
<dbReference type="Proteomes" id="UP000335415">
    <property type="component" value="Unassembled WGS sequence"/>
</dbReference>
<dbReference type="SUPFAM" id="SSF55874">
    <property type="entry name" value="ATPase domain of HSP90 chaperone/DNA topoisomerase II/histidine kinase"/>
    <property type="match status" value="1"/>
</dbReference>
<keyword evidence="7 10" id="KW-1133">Transmembrane helix</keyword>
<feature type="domain" description="Histidine kinase" evidence="11">
    <location>
        <begin position="316"/>
        <end position="504"/>
    </location>
</feature>
<dbReference type="Pfam" id="PF02518">
    <property type="entry name" value="HATPase_c"/>
    <property type="match status" value="1"/>
</dbReference>
<dbReference type="Gene3D" id="1.20.5.1930">
    <property type="match status" value="1"/>
</dbReference>
<dbReference type="EMBL" id="VYKJ01000004">
    <property type="protein sequence ID" value="KAA9000575.1"/>
    <property type="molecule type" value="Genomic_DNA"/>
</dbReference>
<dbReference type="PROSITE" id="PS50109">
    <property type="entry name" value="HIS_KIN"/>
    <property type="match status" value="1"/>
</dbReference>
<dbReference type="GO" id="GO:0005886">
    <property type="term" value="C:plasma membrane"/>
    <property type="evidence" value="ECO:0007669"/>
    <property type="project" value="UniProtKB-SubCell"/>
</dbReference>
<comment type="subcellular location">
    <subcellularLocation>
        <location evidence="1">Cell membrane</location>
        <topology evidence="1">Multi-pass membrane protein</topology>
    </subcellularLocation>
</comment>
<comment type="caution">
    <text evidence="12">The sequence shown here is derived from an EMBL/GenBank/DDBJ whole genome shotgun (WGS) entry which is preliminary data.</text>
</comment>
<keyword evidence="4 12" id="KW-0808">Transferase</keyword>
<organism evidence="12 13">
    <name type="scientific">Affinibrenneria salicis</name>
    <dbReference type="NCBI Taxonomy" id="2590031"/>
    <lineage>
        <taxon>Bacteria</taxon>
        <taxon>Pseudomonadati</taxon>
        <taxon>Pseudomonadota</taxon>
        <taxon>Gammaproteobacteria</taxon>
        <taxon>Enterobacterales</taxon>
        <taxon>Pectobacteriaceae</taxon>
        <taxon>Affinibrenneria</taxon>
    </lineage>
</organism>
<evidence type="ECO:0000256" key="1">
    <source>
        <dbReference type="ARBA" id="ARBA00004651"/>
    </source>
</evidence>
<dbReference type="InterPro" id="IPR011712">
    <property type="entry name" value="Sig_transdc_His_kin_sub3_dim/P"/>
</dbReference>
<dbReference type="SMART" id="SM00387">
    <property type="entry name" value="HATPase_c"/>
    <property type="match status" value="1"/>
</dbReference>
<proteinExistence type="predicted"/>
<dbReference type="GO" id="GO:0000155">
    <property type="term" value="F:phosphorelay sensor kinase activity"/>
    <property type="evidence" value="ECO:0007669"/>
    <property type="project" value="InterPro"/>
</dbReference>
<evidence type="ECO:0000256" key="6">
    <source>
        <dbReference type="ARBA" id="ARBA00022777"/>
    </source>
</evidence>
<dbReference type="Gene3D" id="3.30.565.10">
    <property type="entry name" value="Histidine kinase-like ATPase, C-terminal domain"/>
    <property type="match status" value="1"/>
</dbReference>
<dbReference type="InterPro" id="IPR007895">
    <property type="entry name" value="MASE1"/>
</dbReference>
<dbReference type="PROSITE" id="PS51257">
    <property type="entry name" value="PROKAR_LIPOPROTEIN"/>
    <property type="match status" value="1"/>
</dbReference>
<feature type="transmembrane region" description="Helical" evidence="10">
    <location>
        <begin position="143"/>
        <end position="165"/>
    </location>
</feature>
<sequence>MQRAIAALAIFFLYACAWFCLWAIGAALVAQQTEAVMLFPFGLRIGILLLAPRRHWSGILLAEAMMLWFLSQQFGAGRWLWAAALNLGLCVGLASLAGGWLRRYRQEDAEWQRPLQQGAVVVLAALLQTAGWSLVARGDAGQALLLGLSGGLTVAPTCLLIWHYLARQIWLPLEPGLIHHPVNLRLRHLVCYLALFTLSLWLQHLAVNEELRRFVPFCLAIPVVFMSWRYGWQGALLATLLNGIVLVATDPHDAAAHRDMLLSLLAQSLMGMLLGAGIERQRYLNQQLSQKLAENRELARLLVMAEENTRREIARELHDEIGQTITVIRTQSSIIRRLTREPKVVDSAGAIERYALRIYDGVHDLLARLWPAALTNLPLSAAIAALLRELVPPEQPMVTVLNWRIPDQRVDDSLKVLLYRLCQEGVTNACRHAGATRIEISAQLSVSGQLHVSIRDDGRGVDAQRATAGYGLRGISDRVRAMGGEFRLLNRQGTELVVILPTIFARNG</sequence>
<evidence type="ECO:0000256" key="10">
    <source>
        <dbReference type="SAM" id="Phobius"/>
    </source>
</evidence>
<dbReference type="PANTHER" id="PTHR24421">
    <property type="entry name" value="NITRATE/NITRITE SENSOR PROTEIN NARX-RELATED"/>
    <property type="match status" value="1"/>
</dbReference>
<keyword evidence="9 10" id="KW-0472">Membrane</keyword>
<dbReference type="Pfam" id="PF07730">
    <property type="entry name" value="HisKA_3"/>
    <property type="match status" value="1"/>
</dbReference>
<protein>
    <submittedName>
        <fullName evidence="12">Signal transduction histidine-protein kinase/phosphatase UhpB</fullName>
        <ecNumber evidence="12">2.7.13.3</ecNumber>
    </submittedName>
</protein>
<feature type="transmembrane region" description="Helical" evidence="10">
    <location>
        <begin position="214"/>
        <end position="232"/>
    </location>
</feature>
<dbReference type="CDD" id="cd16917">
    <property type="entry name" value="HATPase_UhpB-NarQ-NarX-like"/>
    <property type="match status" value="1"/>
</dbReference>
<keyword evidence="6 12" id="KW-0418">Kinase</keyword>